<dbReference type="InterPro" id="IPR046366">
    <property type="entry name" value="MPAB"/>
</dbReference>
<sequence length="327" mass="37564">MHWGTIKIYAFDSIATLIASSSDYRLPDRAPKSFIKFPPTSPLLHQAVARMNYLHSPYMKSGKLLNRDLLYTLHIIMNEPIRLIRLFEWRSLTDMEMAAIGTFWKYIGDMMEIDFVAELNKDRWDDGINFLEDVTQWASKYEDEHMRRTRDGQILVGHLLDFFYSSYPVFMRPLIYGLAFVLMGDRWRQIFSLPEPGTATVAFTYTFLLARKLCMRFLALPRSIATDYISEPDIKTGRMHHYHYLKEPWYLPATIWNRWGPLAWLVWATGGMIPGDGGPAMKPEGFLFEDLGPKGKMGKGIEATAHLAEVAQGKLSKGCPFSRSAAS</sequence>
<keyword evidence="2" id="KW-1185">Reference proteome</keyword>
<proteinExistence type="predicted"/>
<dbReference type="GO" id="GO:0016301">
    <property type="term" value="F:kinase activity"/>
    <property type="evidence" value="ECO:0007669"/>
    <property type="project" value="UniProtKB-KW"/>
</dbReference>
<dbReference type="GeneID" id="68355872"/>
<dbReference type="AlphaFoldDB" id="A0A9P8SHA5"/>
<gene>
    <name evidence="1" type="ORF">HRG_06743</name>
</gene>
<dbReference type="EMBL" id="JAIZPD010000006">
    <property type="protein sequence ID" value="KAH0962641.1"/>
    <property type="molecule type" value="Genomic_DNA"/>
</dbReference>
<dbReference type="OrthoDB" id="545169at2759"/>
<dbReference type="PANTHER" id="PTHR36124:SF1">
    <property type="entry name" value="ER-BOUND OXYGENASE MPAB_MPAB'_RUBBER OXYGENASE CATALYTIC DOMAIN-CONTAINING PROTEIN"/>
    <property type="match status" value="1"/>
</dbReference>
<organism evidence="1 2">
    <name type="scientific">Hirsutella rhossiliensis</name>
    <dbReference type="NCBI Taxonomy" id="111463"/>
    <lineage>
        <taxon>Eukaryota</taxon>
        <taxon>Fungi</taxon>
        <taxon>Dikarya</taxon>
        <taxon>Ascomycota</taxon>
        <taxon>Pezizomycotina</taxon>
        <taxon>Sordariomycetes</taxon>
        <taxon>Hypocreomycetidae</taxon>
        <taxon>Hypocreales</taxon>
        <taxon>Ophiocordycipitaceae</taxon>
        <taxon>Hirsutella</taxon>
    </lineage>
</organism>
<keyword evidence="1" id="KW-0418">Kinase</keyword>
<evidence type="ECO:0000313" key="2">
    <source>
        <dbReference type="Proteomes" id="UP000824596"/>
    </source>
</evidence>
<dbReference type="Proteomes" id="UP000824596">
    <property type="component" value="Unassembled WGS sequence"/>
</dbReference>
<name>A0A9P8SHA5_9HYPO</name>
<reference evidence="1" key="1">
    <citation type="submission" date="2021-09" db="EMBL/GenBank/DDBJ databases">
        <title>A high-quality genome of the endoparasitic fungus Hirsutella rhossiliensis with a comparison of Hirsutella genomes reveals transposable elements contributing to genome size variation.</title>
        <authorList>
            <person name="Lin R."/>
            <person name="Jiao Y."/>
            <person name="Sun X."/>
            <person name="Ling J."/>
            <person name="Xie B."/>
            <person name="Cheng X."/>
        </authorList>
    </citation>
    <scope>NUCLEOTIDE SEQUENCE</scope>
    <source>
        <strain evidence="1">HR02</strain>
    </source>
</reference>
<comment type="caution">
    <text evidence="1">The sequence shown here is derived from an EMBL/GenBank/DDBJ whole genome shotgun (WGS) entry which is preliminary data.</text>
</comment>
<keyword evidence="1" id="KW-0808">Transferase</keyword>
<protein>
    <submittedName>
        <fullName evidence="1">Dephospho-CoA kinase</fullName>
    </submittedName>
</protein>
<dbReference type="RefSeq" id="XP_044720154.1">
    <property type="nucleotide sequence ID" value="XM_044865214.1"/>
</dbReference>
<accession>A0A9P8SHA5</accession>
<dbReference type="GO" id="GO:0016491">
    <property type="term" value="F:oxidoreductase activity"/>
    <property type="evidence" value="ECO:0007669"/>
    <property type="project" value="InterPro"/>
</dbReference>
<dbReference type="PANTHER" id="PTHR36124">
    <property type="match status" value="1"/>
</dbReference>
<evidence type="ECO:0000313" key="1">
    <source>
        <dbReference type="EMBL" id="KAH0962641.1"/>
    </source>
</evidence>